<dbReference type="Pfam" id="PF13873">
    <property type="entry name" value="Myb_DNA-bind_5"/>
    <property type="match status" value="1"/>
</dbReference>
<dbReference type="GO" id="GO:0003677">
    <property type="term" value="F:DNA binding"/>
    <property type="evidence" value="ECO:0007669"/>
    <property type="project" value="UniProtKB-KW"/>
</dbReference>
<dbReference type="OrthoDB" id="7871799at2759"/>
<accession>A0A0Q9XJZ5</accession>
<evidence type="ECO:0000313" key="10">
    <source>
        <dbReference type="Proteomes" id="UP000009192"/>
    </source>
</evidence>
<reference evidence="9 10" key="1">
    <citation type="journal article" date="2007" name="Nature">
        <title>Evolution of genes and genomes on the Drosophila phylogeny.</title>
        <authorList>
            <consortium name="Drosophila 12 Genomes Consortium"/>
            <person name="Clark A.G."/>
            <person name="Eisen M.B."/>
            <person name="Smith D.R."/>
            <person name="Bergman C.M."/>
            <person name="Oliver B."/>
            <person name="Markow T.A."/>
            <person name="Kaufman T.C."/>
            <person name="Kellis M."/>
            <person name="Gelbart W."/>
            <person name="Iyer V.N."/>
            <person name="Pollard D.A."/>
            <person name="Sackton T.B."/>
            <person name="Larracuente A.M."/>
            <person name="Singh N.D."/>
            <person name="Abad J.P."/>
            <person name="Abt D.N."/>
            <person name="Adryan B."/>
            <person name="Aguade M."/>
            <person name="Akashi H."/>
            <person name="Anderson W.W."/>
            <person name="Aquadro C.F."/>
            <person name="Ardell D.H."/>
            <person name="Arguello R."/>
            <person name="Artieri C.G."/>
            <person name="Barbash D.A."/>
            <person name="Barker D."/>
            <person name="Barsanti P."/>
            <person name="Batterham P."/>
            <person name="Batzoglou S."/>
            <person name="Begun D."/>
            <person name="Bhutkar A."/>
            <person name="Blanco E."/>
            <person name="Bosak S.A."/>
            <person name="Bradley R.K."/>
            <person name="Brand A.D."/>
            <person name="Brent M.R."/>
            <person name="Brooks A.N."/>
            <person name="Brown R.H."/>
            <person name="Butlin R.K."/>
            <person name="Caggese C."/>
            <person name="Calvi B.R."/>
            <person name="Bernardo de Carvalho A."/>
            <person name="Caspi A."/>
            <person name="Castrezana S."/>
            <person name="Celniker S.E."/>
            <person name="Chang J.L."/>
            <person name="Chapple C."/>
            <person name="Chatterji S."/>
            <person name="Chinwalla A."/>
            <person name="Civetta A."/>
            <person name="Clifton S.W."/>
            <person name="Comeron J.M."/>
            <person name="Costello J.C."/>
            <person name="Coyne J.A."/>
            <person name="Daub J."/>
            <person name="David R.G."/>
            <person name="Delcher A.L."/>
            <person name="Delehaunty K."/>
            <person name="Do C.B."/>
            <person name="Ebling H."/>
            <person name="Edwards K."/>
            <person name="Eickbush T."/>
            <person name="Evans J.D."/>
            <person name="Filipski A."/>
            <person name="Findeiss S."/>
            <person name="Freyhult E."/>
            <person name="Fulton L."/>
            <person name="Fulton R."/>
            <person name="Garcia A.C."/>
            <person name="Gardiner A."/>
            <person name="Garfield D.A."/>
            <person name="Garvin B.E."/>
            <person name="Gibson G."/>
            <person name="Gilbert D."/>
            <person name="Gnerre S."/>
            <person name="Godfrey J."/>
            <person name="Good R."/>
            <person name="Gotea V."/>
            <person name="Gravely B."/>
            <person name="Greenberg A.J."/>
            <person name="Griffiths-Jones S."/>
            <person name="Gross S."/>
            <person name="Guigo R."/>
            <person name="Gustafson E.A."/>
            <person name="Haerty W."/>
            <person name="Hahn M.W."/>
            <person name="Halligan D.L."/>
            <person name="Halpern A.L."/>
            <person name="Halter G.M."/>
            <person name="Han M.V."/>
            <person name="Heger A."/>
            <person name="Hillier L."/>
            <person name="Hinrichs A.S."/>
            <person name="Holmes I."/>
            <person name="Hoskins R.A."/>
            <person name="Hubisz M.J."/>
            <person name="Hultmark D."/>
            <person name="Huntley M.A."/>
            <person name="Jaffe D.B."/>
            <person name="Jagadeeshan S."/>
            <person name="Jeck W.R."/>
            <person name="Johnson J."/>
            <person name="Jones C.D."/>
            <person name="Jordan W.C."/>
            <person name="Karpen G.H."/>
            <person name="Kataoka E."/>
            <person name="Keightley P.D."/>
            <person name="Kheradpour P."/>
            <person name="Kirkness E.F."/>
            <person name="Koerich L.B."/>
            <person name="Kristiansen K."/>
            <person name="Kudrna D."/>
            <person name="Kulathinal R.J."/>
            <person name="Kumar S."/>
            <person name="Kwok R."/>
            <person name="Lander E."/>
            <person name="Langley C.H."/>
            <person name="Lapoint R."/>
            <person name="Lazzaro B.P."/>
            <person name="Lee S.J."/>
            <person name="Levesque L."/>
            <person name="Li R."/>
            <person name="Lin C.F."/>
            <person name="Lin M.F."/>
            <person name="Lindblad-Toh K."/>
            <person name="Llopart A."/>
            <person name="Long M."/>
            <person name="Low L."/>
            <person name="Lozovsky E."/>
            <person name="Lu J."/>
            <person name="Luo M."/>
            <person name="Machado C.A."/>
            <person name="Makalowski W."/>
            <person name="Marzo M."/>
            <person name="Matsuda M."/>
            <person name="Matzkin L."/>
            <person name="McAllister B."/>
            <person name="McBride C.S."/>
            <person name="McKernan B."/>
            <person name="McKernan K."/>
            <person name="Mendez-Lago M."/>
            <person name="Minx P."/>
            <person name="Mollenhauer M.U."/>
            <person name="Montooth K."/>
            <person name="Mount S.M."/>
            <person name="Mu X."/>
            <person name="Myers E."/>
            <person name="Negre B."/>
            <person name="Newfeld S."/>
            <person name="Nielsen R."/>
            <person name="Noor M.A."/>
            <person name="O'Grady P."/>
            <person name="Pachter L."/>
            <person name="Papaceit M."/>
            <person name="Parisi M.J."/>
            <person name="Parisi M."/>
            <person name="Parts L."/>
            <person name="Pedersen J.S."/>
            <person name="Pesole G."/>
            <person name="Phillippy A.M."/>
            <person name="Ponting C.P."/>
            <person name="Pop M."/>
            <person name="Porcelli D."/>
            <person name="Powell J.R."/>
            <person name="Prohaska S."/>
            <person name="Pruitt K."/>
            <person name="Puig M."/>
            <person name="Quesneville H."/>
            <person name="Ram K.R."/>
            <person name="Rand D."/>
            <person name="Rasmussen M.D."/>
            <person name="Reed L.K."/>
            <person name="Reenan R."/>
            <person name="Reily A."/>
            <person name="Remington K.A."/>
            <person name="Rieger T.T."/>
            <person name="Ritchie M.G."/>
            <person name="Robin C."/>
            <person name="Rogers Y.H."/>
            <person name="Rohde C."/>
            <person name="Rozas J."/>
            <person name="Rubenfield M.J."/>
            <person name="Ruiz A."/>
            <person name="Russo S."/>
            <person name="Salzberg S.L."/>
            <person name="Sanchez-Gracia A."/>
            <person name="Saranga D.J."/>
            <person name="Sato H."/>
            <person name="Schaeffer S.W."/>
            <person name="Schatz M.C."/>
            <person name="Schlenke T."/>
            <person name="Schwartz R."/>
            <person name="Segarra C."/>
            <person name="Singh R.S."/>
            <person name="Sirot L."/>
            <person name="Sirota M."/>
            <person name="Sisneros N.B."/>
            <person name="Smith C.D."/>
            <person name="Smith T.F."/>
            <person name="Spieth J."/>
            <person name="Stage D.E."/>
            <person name="Stark A."/>
            <person name="Stephan W."/>
            <person name="Strausberg R.L."/>
            <person name="Strempel S."/>
            <person name="Sturgill D."/>
            <person name="Sutton G."/>
            <person name="Sutton G.G."/>
            <person name="Tao W."/>
            <person name="Teichmann S."/>
            <person name="Tobari Y.N."/>
            <person name="Tomimura Y."/>
            <person name="Tsolas J.M."/>
            <person name="Valente V.L."/>
            <person name="Venter E."/>
            <person name="Venter J.C."/>
            <person name="Vicario S."/>
            <person name="Vieira F.G."/>
            <person name="Vilella A.J."/>
            <person name="Villasante A."/>
            <person name="Walenz B."/>
            <person name="Wang J."/>
            <person name="Wasserman M."/>
            <person name="Watts T."/>
            <person name="Wilson D."/>
            <person name="Wilson R.K."/>
            <person name="Wing R.A."/>
            <person name="Wolfner M.F."/>
            <person name="Wong A."/>
            <person name="Wong G.K."/>
            <person name="Wu C.I."/>
            <person name="Wu G."/>
            <person name="Yamamoto D."/>
            <person name="Yang H.P."/>
            <person name="Yang S.P."/>
            <person name="Yorke J.A."/>
            <person name="Yoshida K."/>
            <person name="Zdobnov E."/>
            <person name="Zhang P."/>
            <person name="Zhang Y."/>
            <person name="Zimin A.V."/>
            <person name="Baldwin J."/>
            <person name="Abdouelleil A."/>
            <person name="Abdulkadir J."/>
            <person name="Abebe A."/>
            <person name="Abera B."/>
            <person name="Abreu J."/>
            <person name="Acer S.C."/>
            <person name="Aftuck L."/>
            <person name="Alexander A."/>
            <person name="An P."/>
            <person name="Anderson E."/>
            <person name="Anderson S."/>
            <person name="Arachi H."/>
            <person name="Azer M."/>
            <person name="Bachantsang P."/>
            <person name="Barry A."/>
            <person name="Bayul T."/>
            <person name="Berlin A."/>
            <person name="Bessette D."/>
            <person name="Bloom T."/>
            <person name="Blye J."/>
            <person name="Boguslavskiy L."/>
            <person name="Bonnet C."/>
            <person name="Boukhgalter B."/>
            <person name="Bourzgui I."/>
            <person name="Brown A."/>
            <person name="Cahill P."/>
            <person name="Channer S."/>
            <person name="Cheshatsang Y."/>
            <person name="Chuda L."/>
            <person name="Citroen M."/>
            <person name="Collymore A."/>
            <person name="Cooke P."/>
            <person name="Costello M."/>
            <person name="D'Aco K."/>
            <person name="Daza R."/>
            <person name="De Haan G."/>
            <person name="DeGray S."/>
            <person name="DeMaso C."/>
            <person name="Dhargay N."/>
            <person name="Dooley K."/>
            <person name="Dooley E."/>
            <person name="Doricent M."/>
            <person name="Dorje P."/>
            <person name="Dorjee K."/>
            <person name="Dupes A."/>
            <person name="Elong R."/>
            <person name="Falk J."/>
            <person name="Farina A."/>
            <person name="Faro S."/>
            <person name="Ferguson D."/>
            <person name="Fisher S."/>
            <person name="Foley C.D."/>
            <person name="Franke A."/>
            <person name="Friedrich D."/>
            <person name="Gadbois L."/>
            <person name="Gearin G."/>
            <person name="Gearin C.R."/>
            <person name="Giannoukos G."/>
            <person name="Goode T."/>
            <person name="Graham J."/>
            <person name="Grandbois E."/>
            <person name="Grewal S."/>
            <person name="Gyaltsen K."/>
            <person name="Hafez N."/>
            <person name="Hagos B."/>
            <person name="Hall J."/>
            <person name="Henson C."/>
            <person name="Hollinger A."/>
            <person name="Honan T."/>
            <person name="Huard M.D."/>
            <person name="Hughes L."/>
            <person name="Hurhula B."/>
            <person name="Husby M.E."/>
            <person name="Kamat A."/>
            <person name="Kanga B."/>
            <person name="Kashin S."/>
            <person name="Khazanovich D."/>
            <person name="Kisner P."/>
            <person name="Lance K."/>
            <person name="Lara M."/>
            <person name="Lee W."/>
            <person name="Lennon N."/>
            <person name="Letendre F."/>
            <person name="LeVine R."/>
            <person name="Lipovsky A."/>
            <person name="Liu X."/>
            <person name="Liu J."/>
            <person name="Liu S."/>
            <person name="Lokyitsang T."/>
            <person name="Lokyitsang Y."/>
            <person name="Lubonja R."/>
            <person name="Lui A."/>
            <person name="MacDonald P."/>
            <person name="Magnisalis V."/>
            <person name="Maru K."/>
            <person name="Matthews C."/>
            <person name="McCusker W."/>
            <person name="McDonough S."/>
            <person name="Mehta T."/>
            <person name="Meldrim J."/>
            <person name="Meneus L."/>
            <person name="Mihai O."/>
            <person name="Mihalev A."/>
            <person name="Mihova T."/>
            <person name="Mittelman R."/>
            <person name="Mlenga V."/>
            <person name="Montmayeur A."/>
            <person name="Mulrain L."/>
            <person name="Navidi A."/>
            <person name="Naylor J."/>
            <person name="Negash T."/>
            <person name="Nguyen T."/>
            <person name="Nguyen N."/>
            <person name="Nicol R."/>
            <person name="Norbu C."/>
            <person name="Norbu N."/>
            <person name="Novod N."/>
            <person name="O'Neill B."/>
            <person name="Osman S."/>
            <person name="Markiewicz E."/>
            <person name="Oyono O.L."/>
            <person name="Patti C."/>
            <person name="Phunkhang P."/>
            <person name="Pierre F."/>
            <person name="Priest M."/>
            <person name="Raghuraman S."/>
            <person name="Rege F."/>
            <person name="Reyes R."/>
            <person name="Rise C."/>
            <person name="Rogov P."/>
            <person name="Ross K."/>
            <person name="Ryan E."/>
            <person name="Settipalli S."/>
            <person name="Shea T."/>
            <person name="Sherpa N."/>
            <person name="Shi L."/>
            <person name="Shih D."/>
            <person name="Sparrow T."/>
            <person name="Spaulding J."/>
            <person name="Stalker J."/>
            <person name="Stange-Thomann N."/>
            <person name="Stavropoulos S."/>
            <person name="Stone C."/>
            <person name="Strader C."/>
            <person name="Tesfaye S."/>
            <person name="Thomson T."/>
            <person name="Thoulutsang Y."/>
            <person name="Thoulutsang D."/>
            <person name="Topham K."/>
            <person name="Topping I."/>
            <person name="Tsamla T."/>
            <person name="Vassiliev H."/>
            <person name="Vo A."/>
            <person name="Wangchuk T."/>
            <person name="Wangdi T."/>
            <person name="Weiand M."/>
            <person name="Wilkinson J."/>
            <person name="Wilson A."/>
            <person name="Yadav S."/>
            <person name="Young G."/>
            <person name="Yu Q."/>
            <person name="Zembek L."/>
            <person name="Zhong D."/>
            <person name="Zimmer A."/>
            <person name="Zwirko Z."/>
            <person name="Jaffe D.B."/>
            <person name="Alvarez P."/>
            <person name="Brockman W."/>
            <person name="Butler J."/>
            <person name="Chin C."/>
            <person name="Gnerre S."/>
            <person name="Grabherr M."/>
            <person name="Kleber M."/>
            <person name="Mauceli E."/>
            <person name="MacCallum I."/>
        </authorList>
    </citation>
    <scope>NUCLEOTIDE SEQUENCE [LARGE SCALE GENOMIC DNA]</scope>
    <source>
        <strain evidence="10">Tucson 15081-1352.22</strain>
    </source>
</reference>
<dbReference type="InterPro" id="IPR028002">
    <property type="entry name" value="Myb_DNA-bind_5"/>
</dbReference>
<comment type="subunit">
    <text evidence="1">Self-associates forming complexes of several hundred monomers.</text>
</comment>
<evidence type="ECO:0000256" key="6">
    <source>
        <dbReference type="ARBA" id="ARBA00025466"/>
    </source>
</evidence>
<name>A0A0Q9XJZ5_DROMO</name>
<evidence type="ECO:0000256" key="1">
    <source>
        <dbReference type="ARBA" id="ARBA00011764"/>
    </source>
</evidence>
<evidence type="ECO:0000256" key="2">
    <source>
        <dbReference type="ARBA" id="ARBA00016807"/>
    </source>
</evidence>
<keyword evidence="10" id="KW-1185">Reference proteome</keyword>
<comment type="function">
    <text evidence="6">Involved in transvection phenomena (= synapsis-dependent gene expression), where the synaptic pairing of chromosomes carrying genes with which zeste interacts influences the expression of these genes. Zeste binds to DNA and stimulates transcription from a nearby promoter.</text>
</comment>
<keyword evidence="3" id="KW-0805">Transcription regulation</keyword>
<dbReference type="AlphaFoldDB" id="A0A0Q9XJZ5"/>
<keyword evidence="4" id="KW-0238">DNA-binding</keyword>
<evidence type="ECO:0000256" key="7">
    <source>
        <dbReference type="SAM" id="Coils"/>
    </source>
</evidence>
<keyword evidence="5" id="KW-0804">Transcription</keyword>
<gene>
    <name evidence="9" type="primary">Dmoj\GI25556</name>
    <name evidence="9" type="ORF">Dmoj_GI25556</name>
</gene>
<dbReference type="KEGG" id="dmo:Dmoj_GI25556"/>
<evidence type="ECO:0000256" key="4">
    <source>
        <dbReference type="ARBA" id="ARBA00023125"/>
    </source>
</evidence>
<protein>
    <recommendedName>
        <fullName evidence="2">Regulatory protein zeste</fullName>
    </recommendedName>
</protein>
<evidence type="ECO:0000313" key="9">
    <source>
        <dbReference type="EMBL" id="KRG04631.1"/>
    </source>
</evidence>
<keyword evidence="7" id="KW-0175">Coiled coil</keyword>
<evidence type="ECO:0000256" key="3">
    <source>
        <dbReference type="ARBA" id="ARBA00023015"/>
    </source>
</evidence>
<proteinExistence type="predicted"/>
<feature type="domain" description="Myb/SANT-like DNA-binding" evidence="8">
    <location>
        <begin position="9"/>
        <end position="82"/>
    </location>
</feature>
<evidence type="ECO:0000259" key="8">
    <source>
        <dbReference type="Pfam" id="PF13873"/>
    </source>
</evidence>
<evidence type="ECO:0000256" key="5">
    <source>
        <dbReference type="ARBA" id="ARBA00023163"/>
    </source>
</evidence>
<organism evidence="9 10">
    <name type="scientific">Drosophila mojavensis</name>
    <name type="common">Fruit fly</name>
    <dbReference type="NCBI Taxonomy" id="7230"/>
    <lineage>
        <taxon>Eukaryota</taxon>
        <taxon>Metazoa</taxon>
        <taxon>Ecdysozoa</taxon>
        <taxon>Arthropoda</taxon>
        <taxon>Hexapoda</taxon>
        <taxon>Insecta</taxon>
        <taxon>Pterygota</taxon>
        <taxon>Neoptera</taxon>
        <taxon>Endopterygota</taxon>
        <taxon>Diptera</taxon>
        <taxon>Brachycera</taxon>
        <taxon>Muscomorpha</taxon>
        <taxon>Ephydroidea</taxon>
        <taxon>Drosophilidae</taxon>
        <taxon>Drosophila</taxon>
    </lineage>
</organism>
<dbReference type="InParanoid" id="A0A0Q9XJZ5"/>
<feature type="coiled-coil region" evidence="7">
    <location>
        <begin position="274"/>
        <end position="301"/>
    </location>
</feature>
<sequence length="306" mass="35242">MTSRRQRTRMPNFTVAEENVLRALTAKYFNQIEEKTSNAHVWRAKNRAWEDIAIEFFKNTNIQRSAVKLKSKYETMKKLNKLANMSVKTEPTLVEDSLRLVDQSGEVGESQMGLVQVEAEQAKLLARVKTEIQSEEEADVVDQDQTMSVHHHAENSFGDDDQIMSESQFDNNCKIESTPSTEKGVKDIRELVQQYTNFNQGGDEQIIVAKNTIPCRQTGIESLQCSHGEQLDLTTILTKKLLKTRFKPSRELSGTQKSLAAQFRYYRNSDIRAQQKHLAELKNLEVQRKILELELKIKQKEFDKNC</sequence>
<dbReference type="Proteomes" id="UP000009192">
    <property type="component" value="Unassembled WGS sequence"/>
</dbReference>
<dbReference type="EMBL" id="CH933808">
    <property type="protein sequence ID" value="KRG04631.1"/>
    <property type="molecule type" value="Genomic_DNA"/>
</dbReference>